<keyword evidence="8" id="KW-0406">Ion transport</keyword>
<comment type="subcellular location">
    <subcellularLocation>
        <location evidence="1">Cell membrane</location>
        <topology evidence="1">Multi-pass membrane protein</topology>
    </subcellularLocation>
</comment>
<dbReference type="Pfam" id="PF00474">
    <property type="entry name" value="SSF"/>
    <property type="match status" value="1"/>
</dbReference>
<comment type="caution">
    <text evidence="13">The sequence shown here is derived from an EMBL/GenBank/DDBJ whole genome shotgun (WGS) entry which is preliminary data.</text>
</comment>
<feature type="transmembrane region" description="Helical" evidence="12">
    <location>
        <begin position="46"/>
        <end position="64"/>
    </location>
</feature>
<dbReference type="InterPro" id="IPR038377">
    <property type="entry name" value="Na/Glc_symporter_sf"/>
</dbReference>
<feature type="transmembrane region" description="Helical" evidence="12">
    <location>
        <begin position="189"/>
        <end position="210"/>
    </location>
</feature>
<dbReference type="InterPro" id="IPR051163">
    <property type="entry name" value="Sodium:Solute_Symporter_SSF"/>
</dbReference>
<organism evidence="13 14">
    <name type="scientific">Owenia fusiformis</name>
    <name type="common">Polychaete worm</name>
    <dbReference type="NCBI Taxonomy" id="6347"/>
    <lineage>
        <taxon>Eukaryota</taxon>
        <taxon>Metazoa</taxon>
        <taxon>Spiralia</taxon>
        <taxon>Lophotrochozoa</taxon>
        <taxon>Annelida</taxon>
        <taxon>Polychaeta</taxon>
        <taxon>Sedentaria</taxon>
        <taxon>Canalipalpata</taxon>
        <taxon>Sabellida</taxon>
        <taxon>Oweniida</taxon>
        <taxon>Oweniidae</taxon>
        <taxon>Owenia</taxon>
    </lineage>
</organism>
<evidence type="ECO:0000256" key="3">
    <source>
        <dbReference type="ARBA" id="ARBA00022448"/>
    </source>
</evidence>
<keyword evidence="4" id="KW-1003">Cell membrane</keyword>
<dbReference type="GO" id="GO:0006814">
    <property type="term" value="P:sodium ion transport"/>
    <property type="evidence" value="ECO:0007669"/>
    <property type="project" value="UniProtKB-KW"/>
</dbReference>
<proteinExistence type="inferred from homology"/>
<feature type="transmembrane region" description="Helical" evidence="12">
    <location>
        <begin position="130"/>
        <end position="152"/>
    </location>
</feature>
<dbReference type="PANTHER" id="PTHR42985:SF40">
    <property type="entry name" value="LD47995P-RELATED"/>
    <property type="match status" value="1"/>
</dbReference>
<keyword evidence="14" id="KW-1185">Reference proteome</keyword>
<sequence>MVAGLMSIVIMGCVDVGGIDKVWEIANDNNRIQFFEFNPDPTVRHSTWNLIFGSFVTWLYVFGVNQAVCQRFNSVPTLKAARVSILLNIPGTLLLLGLTCLAGLVIFAYYANKGCDPIGAGYITNPNQLLPYFVMDVLGVPGLPGLFVACLFSGSLSTLSSSLSAISANTWEDVLKLKFDHWPEYKKTIVTKCTVVIFGVLSIGMAYMAAGLGGTVVQASMSFSGSAGGALLGIFILGAVFPWSNWIGAVSGGIIGVMFSMWISIGAYVSGRGRPGMLPTTVQHCPYNTTFNATYGQLNLTIPSRPLPPPAEGLNNLYTLSYLWFPSVGFLTTIIVGMIASAITGFNNPADMDPRYHMPIFDWMCGCLIPGKIKRFLNCNVNRSVLQYDDEQILDQKQQARLNESPDKAKEVASPLYETNRTTQVTSDVDINGHKIVQNTKL</sequence>
<evidence type="ECO:0000256" key="5">
    <source>
        <dbReference type="ARBA" id="ARBA00022692"/>
    </source>
</evidence>
<dbReference type="PROSITE" id="PS50283">
    <property type="entry name" value="NA_SOLUT_SYMP_3"/>
    <property type="match status" value="1"/>
</dbReference>
<evidence type="ECO:0000256" key="7">
    <source>
        <dbReference type="ARBA" id="ARBA00023053"/>
    </source>
</evidence>
<evidence type="ECO:0000256" key="10">
    <source>
        <dbReference type="ARBA" id="ARBA00023201"/>
    </source>
</evidence>
<accession>A0A8S4PW28</accession>
<keyword evidence="7" id="KW-0915">Sodium</keyword>
<evidence type="ECO:0000256" key="1">
    <source>
        <dbReference type="ARBA" id="ARBA00004651"/>
    </source>
</evidence>
<gene>
    <name evidence="13" type="ORF">OFUS_LOCUS21284</name>
</gene>
<protein>
    <recommendedName>
        <fullName evidence="15">Sodium-coupled monocarboxylate transporter 2</fullName>
    </recommendedName>
</protein>
<feature type="transmembrane region" description="Helical" evidence="12">
    <location>
        <begin position="216"/>
        <end position="239"/>
    </location>
</feature>
<keyword evidence="5 12" id="KW-0812">Transmembrane</keyword>
<dbReference type="GO" id="GO:0005886">
    <property type="term" value="C:plasma membrane"/>
    <property type="evidence" value="ECO:0007669"/>
    <property type="project" value="UniProtKB-SubCell"/>
</dbReference>
<evidence type="ECO:0000256" key="2">
    <source>
        <dbReference type="ARBA" id="ARBA00006434"/>
    </source>
</evidence>
<keyword evidence="3" id="KW-0813">Transport</keyword>
<evidence type="ECO:0000256" key="8">
    <source>
        <dbReference type="ARBA" id="ARBA00023065"/>
    </source>
</evidence>
<dbReference type="EMBL" id="CAIIXF020000010">
    <property type="protein sequence ID" value="CAH1796926.1"/>
    <property type="molecule type" value="Genomic_DNA"/>
</dbReference>
<feature type="transmembrane region" description="Helical" evidence="12">
    <location>
        <begin position="85"/>
        <end position="110"/>
    </location>
</feature>
<dbReference type="OrthoDB" id="6132759at2759"/>
<comment type="similarity">
    <text evidence="2 11">Belongs to the sodium:solute symporter (SSF) (TC 2.A.21) family.</text>
</comment>
<evidence type="ECO:0000313" key="14">
    <source>
        <dbReference type="Proteomes" id="UP000749559"/>
    </source>
</evidence>
<evidence type="ECO:0000256" key="6">
    <source>
        <dbReference type="ARBA" id="ARBA00022989"/>
    </source>
</evidence>
<dbReference type="InterPro" id="IPR001734">
    <property type="entry name" value="Na/solute_symporter"/>
</dbReference>
<keyword evidence="10" id="KW-0739">Sodium transport</keyword>
<evidence type="ECO:0000256" key="12">
    <source>
        <dbReference type="SAM" id="Phobius"/>
    </source>
</evidence>
<evidence type="ECO:0000256" key="4">
    <source>
        <dbReference type="ARBA" id="ARBA00022475"/>
    </source>
</evidence>
<dbReference type="Proteomes" id="UP000749559">
    <property type="component" value="Unassembled WGS sequence"/>
</dbReference>
<dbReference type="GO" id="GO:0015293">
    <property type="term" value="F:symporter activity"/>
    <property type="evidence" value="ECO:0007669"/>
    <property type="project" value="TreeGrafter"/>
</dbReference>
<evidence type="ECO:0000256" key="9">
    <source>
        <dbReference type="ARBA" id="ARBA00023136"/>
    </source>
</evidence>
<dbReference type="PANTHER" id="PTHR42985">
    <property type="entry name" value="SODIUM-COUPLED MONOCARBOXYLATE TRANSPORTER"/>
    <property type="match status" value="1"/>
</dbReference>
<name>A0A8S4PW28_OWEFU</name>
<reference evidence="13" key="1">
    <citation type="submission" date="2022-03" db="EMBL/GenBank/DDBJ databases">
        <authorList>
            <person name="Martin C."/>
        </authorList>
    </citation>
    <scope>NUCLEOTIDE SEQUENCE</scope>
</reference>
<keyword evidence="6 12" id="KW-1133">Transmembrane helix</keyword>
<evidence type="ECO:0008006" key="15">
    <source>
        <dbReference type="Google" id="ProtNLM"/>
    </source>
</evidence>
<keyword evidence="9 12" id="KW-0472">Membrane</keyword>
<evidence type="ECO:0000256" key="11">
    <source>
        <dbReference type="RuleBase" id="RU362091"/>
    </source>
</evidence>
<dbReference type="Gene3D" id="1.20.1730.10">
    <property type="entry name" value="Sodium/glucose cotransporter"/>
    <property type="match status" value="1"/>
</dbReference>
<feature type="transmembrane region" description="Helical" evidence="12">
    <location>
        <begin position="323"/>
        <end position="346"/>
    </location>
</feature>
<evidence type="ECO:0000313" key="13">
    <source>
        <dbReference type="EMBL" id="CAH1796926.1"/>
    </source>
</evidence>
<dbReference type="AlphaFoldDB" id="A0A8S4PW28"/>
<feature type="transmembrane region" description="Helical" evidence="12">
    <location>
        <begin position="246"/>
        <end position="269"/>
    </location>
</feature>